<proteinExistence type="inferred from homology"/>
<organism evidence="7 8">
    <name type="scientific">Trichocoleus desertorum GB2-A4</name>
    <dbReference type="NCBI Taxonomy" id="2933944"/>
    <lineage>
        <taxon>Bacteria</taxon>
        <taxon>Bacillati</taxon>
        <taxon>Cyanobacteriota</taxon>
        <taxon>Cyanophyceae</taxon>
        <taxon>Leptolyngbyales</taxon>
        <taxon>Trichocoleusaceae</taxon>
        <taxon>Trichocoleus</taxon>
    </lineage>
</organism>
<evidence type="ECO:0000256" key="1">
    <source>
        <dbReference type="ARBA" id="ARBA00004196"/>
    </source>
</evidence>
<feature type="signal peptide" evidence="5">
    <location>
        <begin position="1"/>
        <end position="36"/>
    </location>
</feature>
<evidence type="ECO:0000256" key="4">
    <source>
        <dbReference type="ARBA" id="ARBA00022729"/>
    </source>
</evidence>
<evidence type="ECO:0000256" key="2">
    <source>
        <dbReference type="ARBA" id="ARBA00005695"/>
    </source>
</evidence>
<feature type="domain" description="Solute-binding protein family 5" evidence="6">
    <location>
        <begin position="94"/>
        <end position="458"/>
    </location>
</feature>
<comment type="similarity">
    <text evidence="2">Belongs to the bacterial solute-binding protein 5 family.</text>
</comment>
<dbReference type="SUPFAM" id="SSF53850">
    <property type="entry name" value="Periplasmic binding protein-like II"/>
    <property type="match status" value="1"/>
</dbReference>
<dbReference type="Proteomes" id="UP001464891">
    <property type="component" value="Unassembled WGS sequence"/>
</dbReference>
<name>A0ABV0J7Z7_9CYAN</name>
<dbReference type="EMBL" id="JAMPKM010000004">
    <property type="protein sequence ID" value="MEP0817161.1"/>
    <property type="molecule type" value="Genomic_DNA"/>
</dbReference>
<dbReference type="Gene3D" id="3.40.190.10">
    <property type="entry name" value="Periplasmic binding protein-like II"/>
    <property type="match status" value="1"/>
</dbReference>
<keyword evidence="3" id="KW-0813">Transport</keyword>
<sequence length="549" mass="60421">MNWLSLSVRQWRSLGKFLGLFSLCCFLAISCASRQATQPTGSPAANSTGDRIVLGTTAKVRTLDPADAYDIWAGNLLYNLGDRLYTYEAGTTNLKPQLATALPQVSEDGLTYKIPLRQGVVFHDGTPFNAEAMAFSLRRFIENGGQPSFLLSDTVESVTATGESELTIQLKKPFAAFPNLLAFSGTVAVSPKAYEVGQGKFKPATFVGTGPYKLAQYGTDSLKLDVFAQYWGEKPANQGVDIQNLSSPANLYNAFQTGSVDVAYQNLDLDQVRSLQQGAQRSGWQVIEGRGDGIYYLTLNLQDKPLDQALVRQAIAALIDRPLLQQRVFQGQVEPLYSLIPTTLDSYSPVFQQAYGDGNIAKVQELLTKAGYSKDKPLQLELWYRSNLTSNELVATTLKALAAQKLGGAMTIDLKSVESATAYQNLDKGAYPMFILDWAPDFLDADNYIQPFLACAKGSETTGCQEGASKGQGSFYYSDRINQLIDQERQERNPQARQKIFGEIQELLVKDVPFIPLWQNKEYLFVQKGISGARLEATQKVPFSSLKKG</sequence>
<keyword evidence="8" id="KW-1185">Reference proteome</keyword>
<dbReference type="Pfam" id="PF00496">
    <property type="entry name" value="SBP_bac_5"/>
    <property type="match status" value="1"/>
</dbReference>
<keyword evidence="4 5" id="KW-0732">Signal</keyword>
<protein>
    <submittedName>
        <fullName evidence="7">ABC transporter substrate-binding protein</fullName>
    </submittedName>
</protein>
<reference evidence="7 8" key="1">
    <citation type="submission" date="2022-04" db="EMBL/GenBank/DDBJ databases">
        <title>Positive selection, recombination, and allopatry shape intraspecific diversity of widespread and dominant cyanobacteria.</title>
        <authorList>
            <person name="Wei J."/>
            <person name="Shu W."/>
            <person name="Hu C."/>
        </authorList>
    </citation>
    <scope>NUCLEOTIDE SEQUENCE [LARGE SCALE GENOMIC DNA]</scope>
    <source>
        <strain evidence="7 8">GB2-A4</strain>
    </source>
</reference>
<evidence type="ECO:0000313" key="8">
    <source>
        <dbReference type="Proteomes" id="UP001464891"/>
    </source>
</evidence>
<comment type="subcellular location">
    <subcellularLocation>
        <location evidence="1">Cell envelope</location>
    </subcellularLocation>
</comment>
<dbReference type="PIRSF" id="PIRSF002741">
    <property type="entry name" value="MppA"/>
    <property type="match status" value="1"/>
</dbReference>
<dbReference type="CDD" id="cd08519">
    <property type="entry name" value="PBP2_NikA_DppA_OppA_like_20"/>
    <property type="match status" value="1"/>
</dbReference>
<gene>
    <name evidence="7" type="ORF">NC998_08635</name>
</gene>
<comment type="caution">
    <text evidence="7">The sequence shown here is derived from an EMBL/GenBank/DDBJ whole genome shotgun (WGS) entry which is preliminary data.</text>
</comment>
<dbReference type="InterPro" id="IPR030678">
    <property type="entry name" value="Peptide/Ni-bd"/>
</dbReference>
<accession>A0ABV0J7Z7</accession>
<feature type="chain" id="PRO_5047300431" evidence="5">
    <location>
        <begin position="37"/>
        <end position="549"/>
    </location>
</feature>
<evidence type="ECO:0000256" key="3">
    <source>
        <dbReference type="ARBA" id="ARBA00022448"/>
    </source>
</evidence>
<evidence type="ECO:0000259" key="6">
    <source>
        <dbReference type="Pfam" id="PF00496"/>
    </source>
</evidence>
<dbReference type="Gene3D" id="3.10.105.10">
    <property type="entry name" value="Dipeptide-binding Protein, Domain 3"/>
    <property type="match status" value="1"/>
</dbReference>
<dbReference type="InterPro" id="IPR039424">
    <property type="entry name" value="SBP_5"/>
</dbReference>
<evidence type="ECO:0000256" key="5">
    <source>
        <dbReference type="SAM" id="SignalP"/>
    </source>
</evidence>
<dbReference type="RefSeq" id="WP_190437889.1">
    <property type="nucleotide sequence ID" value="NZ_JAMPKM010000004.1"/>
</dbReference>
<evidence type="ECO:0000313" key="7">
    <source>
        <dbReference type="EMBL" id="MEP0817161.1"/>
    </source>
</evidence>
<dbReference type="InterPro" id="IPR000914">
    <property type="entry name" value="SBP_5_dom"/>
</dbReference>
<dbReference type="PANTHER" id="PTHR30290">
    <property type="entry name" value="PERIPLASMIC BINDING COMPONENT OF ABC TRANSPORTER"/>
    <property type="match status" value="1"/>
</dbReference>
<dbReference type="PANTHER" id="PTHR30290:SF10">
    <property type="entry name" value="PERIPLASMIC OLIGOPEPTIDE-BINDING PROTEIN-RELATED"/>
    <property type="match status" value="1"/>
</dbReference>